<organism evidence="4 5">
    <name type="scientific">Clathrus columnatus</name>
    <dbReference type="NCBI Taxonomy" id="1419009"/>
    <lineage>
        <taxon>Eukaryota</taxon>
        <taxon>Fungi</taxon>
        <taxon>Dikarya</taxon>
        <taxon>Basidiomycota</taxon>
        <taxon>Agaricomycotina</taxon>
        <taxon>Agaricomycetes</taxon>
        <taxon>Phallomycetidae</taxon>
        <taxon>Phallales</taxon>
        <taxon>Clathraceae</taxon>
        <taxon>Clathrus</taxon>
    </lineage>
</organism>
<accession>A0AAV5A592</accession>
<feature type="signal peptide" evidence="2">
    <location>
        <begin position="1"/>
        <end position="17"/>
    </location>
</feature>
<reference evidence="4" key="1">
    <citation type="submission" date="2021-10" db="EMBL/GenBank/DDBJ databases">
        <title>De novo Genome Assembly of Clathrus columnatus (Basidiomycota, Fungi) Using Illumina and Nanopore Sequence Data.</title>
        <authorList>
            <person name="Ogiso-Tanaka E."/>
            <person name="Itagaki H."/>
            <person name="Hosoya T."/>
            <person name="Hosaka K."/>
        </authorList>
    </citation>
    <scope>NUCLEOTIDE SEQUENCE</scope>
    <source>
        <strain evidence="4">MO-923</strain>
    </source>
</reference>
<proteinExistence type="predicted"/>
<keyword evidence="2" id="KW-0732">Signal</keyword>
<gene>
    <name evidence="4" type="ORF">Clacol_003031</name>
</gene>
<feature type="domain" description="T6SS Phospholipase effector Tle1-like catalytic" evidence="3">
    <location>
        <begin position="431"/>
        <end position="602"/>
    </location>
</feature>
<dbReference type="GO" id="GO:0016765">
    <property type="term" value="F:transferase activity, transferring alkyl or aryl (other than methyl) groups"/>
    <property type="evidence" value="ECO:0007669"/>
    <property type="project" value="InterPro"/>
</dbReference>
<evidence type="ECO:0000313" key="5">
    <source>
        <dbReference type="Proteomes" id="UP001050691"/>
    </source>
</evidence>
<dbReference type="Pfam" id="PF09994">
    <property type="entry name" value="T6SS_Tle1-like_cat"/>
    <property type="match status" value="2"/>
</dbReference>
<protein>
    <recommendedName>
        <fullName evidence="3">T6SS Phospholipase effector Tle1-like catalytic domain-containing protein</fullName>
    </recommendedName>
</protein>
<dbReference type="InterPro" id="IPR018712">
    <property type="entry name" value="Tle1-like_cat"/>
</dbReference>
<evidence type="ECO:0000256" key="1">
    <source>
        <dbReference type="SAM" id="MobiDB-lite"/>
    </source>
</evidence>
<evidence type="ECO:0000313" key="4">
    <source>
        <dbReference type="EMBL" id="GJJ08812.1"/>
    </source>
</evidence>
<dbReference type="InterPro" id="IPR036424">
    <property type="entry name" value="UPP_synth-like_sf"/>
</dbReference>
<name>A0AAV5A592_9AGAM</name>
<keyword evidence="5" id="KW-1185">Reference proteome</keyword>
<feature type="region of interest" description="Disordered" evidence="1">
    <location>
        <begin position="115"/>
        <end position="136"/>
    </location>
</feature>
<feature type="domain" description="T6SS Phospholipase effector Tle1-like catalytic" evidence="3">
    <location>
        <begin position="355"/>
        <end position="428"/>
    </location>
</feature>
<dbReference type="SUPFAM" id="SSF64005">
    <property type="entry name" value="Undecaprenyl diphosphate synthase"/>
    <property type="match status" value="1"/>
</dbReference>
<dbReference type="AlphaFoldDB" id="A0AAV5A592"/>
<feature type="chain" id="PRO_5043719355" description="T6SS Phospholipase effector Tle1-like catalytic domain-containing protein" evidence="2">
    <location>
        <begin position="18"/>
        <end position="773"/>
    </location>
</feature>
<dbReference type="PANTHER" id="PTHR33840:SF1">
    <property type="entry name" value="TLE1 PHOSPHOLIPASE DOMAIN-CONTAINING PROTEIN"/>
    <property type="match status" value="1"/>
</dbReference>
<comment type="caution">
    <text evidence="4">The sequence shown here is derived from an EMBL/GenBank/DDBJ whole genome shotgun (WGS) entry which is preliminary data.</text>
</comment>
<evidence type="ECO:0000256" key="2">
    <source>
        <dbReference type="SAM" id="SignalP"/>
    </source>
</evidence>
<dbReference type="Proteomes" id="UP001050691">
    <property type="component" value="Unassembled WGS sequence"/>
</dbReference>
<dbReference type="PANTHER" id="PTHR33840">
    <property type="match status" value="1"/>
</dbReference>
<dbReference type="EMBL" id="BPWL01000003">
    <property type="protein sequence ID" value="GJJ08812.1"/>
    <property type="molecule type" value="Genomic_DNA"/>
</dbReference>
<sequence>MYLLARLLLLIIHTIYGLKNLLCSFIPSRSPKPLLARRRKVPTHISLLLVPNPENHDVNEERKVMIHCVERAIKWCKLLGIPRLSIYEKDERRVILHSLSEYFWTLRNDIRKQTPASKLSSRLTPPSSDMDSSSEQLVNANPLSGVIETIQIPYQPNQVIDVEKKTAKRKKYTLMDPKTQSLTLHLLSREASKPALAELTKTLVQRHKEDASADKFVLTVENVNTILEVESGFTPPDLLIVYLLYPSTAPLETHAYPPWHIRLSEIHYNPRHGGILRGLLRLLSSKRRKLGNSPRPITELDFRRALDSNKANERISTLEWLIHPLKQSLSELSSAAMAHGKVYGAVGLTQLLPSDGVIQEYRWQYSNILKIARALNHQDNKSNPPIPQIVFYQTGVGSQHNIYSEYVEGATGADLADKVQEAYAFIAQWGRIGVLDKKDMDRFADIFIAYQKRGNTTDHQVQQQYDAQLLNYQDIMENGRRRAASHCQDGFTIKCVGVFDTVGSLGLPKELTFWSKKFKELFGFSDQKLGLHIKYAYQAMALNETRKDFNVSKFEQQPEGLAKGQVLKQVWFAVVVKGSHSDIGGGWKRHDLSDLTLVWMMSNVESMLSIDRDYLFSLPEPVASWGKQLPHDPQTGIFKFAFEIQRTLPTETNNITHEYVHPSVKEQRTQIPQLLENIKTTPALICDLHEIEDKFKDVWRFIPRERINVGGENDAESDLENESQEAMAKSLEKMAKKAAQSQMESEVMVDEGGRPRYQESWIGSIVHELFGKH</sequence>
<evidence type="ECO:0000259" key="3">
    <source>
        <dbReference type="Pfam" id="PF09994"/>
    </source>
</evidence>